<dbReference type="Proteomes" id="UP000469559">
    <property type="component" value="Unassembled WGS sequence"/>
</dbReference>
<keyword evidence="4" id="KW-1185">Reference proteome</keyword>
<sequence>MSKRTVFTTVTALPAGITRQSVLEALHNHLAMIDLNPLVEQRHSINPPADATPEEYHCRWYQMTDKVRYLPIGLYSGRVTYNACFHNLADGLQTHVYAPFGLSIKGRWTVGGSVPGEPIKAVKLGLGMPISGLWLREDVDMKCSILTTKFIRKTLTKAHAKLVDRLVVKAQLADMRAYNAQIWRQRLYLPLNLPTSPELQLPIFSRELTNNATVSPVSDLDKTNKEHLNSAPPIPRRSKFRPSTEKHLPSPFENCPSSNSCNVNHVFELEA</sequence>
<dbReference type="AlphaFoldDB" id="A0A8T9B3U0"/>
<organism evidence="3 4">
    <name type="scientific">Lachnellula arida</name>
    <dbReference type="NCBI Taxonomy" id="1316785"/>
    <lineage>
        <taxon>Eukaryota</taxon>
        <taxon>Fungi</taxon>
        <taxon>Dikarya</taxon>
        <taxon>Ascomycota</taxon>
        <taxon>Pezizomycotina</taxon>
        <taxon>Leotiomycetes</taxon>
        <taxon>Helotiales</taxon>
        <taxon>Lachnaceae</taxon>
        <taxon>Lachnellula</taxon>
    </lineage>
</organism>
<feature type="region of interest" description="Disordered" evidence="1">
    <location>
        <begin position="215"/>
        <end position="252"/>
    </location>
</feature>
<comment type="caution">
    <text evidence="3">The sequence shown here is derived from an EMBL/GenBank/DDBJ whole genome shotgun (WGS) entry which is preliminary data.</text>
</comment>
<dbReference type="OrthoDB" id="3246050at2759"/>
<protein>
    <recommendedName>
        <fullName evidence="2">DUF7053 domain-containing protein</fullName>
    </recommendedName>
</protein>
<evidence type="ECO:0000256" key="1">
    <source>
        <dbReference type="SAM" id="MobiDB-lite"/>
    </source>
</evidence>
<accession>A0A8T9B3U0</accession>
<feature type="compositionally biased region" description="Basic and acidic residues" evidence="1">
    <location>
        <begin position="219"/>
        <end position="228"/>
    </location>
</feature>
<proteinExistence type="predicted"/>
<feature type="domain" description="DUF7053" evidence="2">
    <location>
        <begin position="2"/>
        <end position="171"/>
    </location>
</feature>
<dbReference type="EMBL" id="QGMF01000705">
    <property type="protein sequence ID" value="TVY14355.1"/>
    <property type="molecule type" value="Genomic_DNA"/>
</dbReference>
<dbReference type="InterPro" id="IPR055481">
    <property type="entry name" value="DUF7053"/>
</dbReference>
<gene>
    <name evidence="3" type="ORF">LARI1_G007979</name>
</gene>
<dbReference type="PANTHER" id="PTHR38117:SF2">
    <property type="entry name" value="NACHT AND WD40 DOMAIN PROTEIN"/>
    <property type="match status" value="1"/>
</dbReference>
<evidence type="ECO:0000259" key="2">
    <source>
        <dbReference type="Pfam" id="PF23155"/>
    </source>
</evidence>
<reference evidence="3 4" key="1">
    <citation type="submission" date="2018-05" db="EMBL/GenBank/DDBJ databases">
        <title>Whole genome sequencing for identification of molecular markers to develop diagnostic detection tools for the regulated plant pathogen Lachnellula willkommii.</title>
        <authorList>
            <person name="Giroux E."/>
            <person name="Bilodeau G."/>
        </authorList>
    </citation>
    <scope>NUCLEOTIDE SEQUENCE [LARGE SCALE GENOMIC DNA]</scope>
    <source>
        <strain evidence="3 4">CBS 203.66</strain>
    </source>
</reference>
<dbReference type="PANTHER" id="PTHR38117">
    <property type="entry name" value="NACHT AND WD40 DOMAIN PROTEIN"/>
    <property type="match status" value="1"/>
</dbReference>
<evidence type="ECO:0000313" key="3">
    <source>
        <dbReference type="EMBL" id="TVY14355.1"/>
    </source>
</evidence>
<dbReference type="Pfam" id="PF23155">
    <property type="entry name" value="DUF7053"/>
    <property type="match status" value="1"/>
</dbReference>
<name>A0A8T9B3U0_9HELO</name>
<evidence type="ECO:0000313" key="4">
    <source>
        <dbReference type="Proteomes" id="UP000469559"/>
    </source>
</evidence>